<name>A0A645BSG9_9ZZZZ</name>
<gene>
    <name evidence="3" type="primary">atzA_4</name>
    <name evidence="3" type="ORF">SDC9_111623</name>
</gene>
<dbReference type="Gene3D" id="3.20.20.140">
    <property type="entry name" value="Metal-dependent hydrolases"/>
    <property type="match status" value="1"/>
</dbReference>
<dbReference type="GO" id="GO:0018788">
    <property type="term" value="F:atrazine chlorohydrolase activity"/>
    <property type="evidence" value="ECO:0007669"/>
    <property type="project" value="UniProtKB-EC"/>
</dbReference>
<evidence type="ECO:0000259" key="2">
    <source>
        <dbReference type="Pfam" id="PF01979"/>
    </source>
</evidence>
<proteinExistence type="predicted"/>
<dbReference type="SUPFAM" id="SSF51556">
    <property type="entry name" value="Metallo-dependent hydrolases"/>
    <property type="match status" value="1"/>
</dbReference>
<sequence>MKRESRTYIKNAYIISMNDNKQVFENGGLLIVDDKIKAVGKIDEKEIFPETKVIDAKSKIVMPGLINTHVHTSQQLERGMGDDVDLLTWLTDRTFPYESSMTPEDSYVSTQLTLVEQIRSGVTTIAEPGGQFVPSMCKAVAQSGIRGILAKSSMDYGDNLPPIWRRTTQEELDVQEQDLKDWNNTFDGRVKVWFGLRTLFNDSDKLVLGTKELADKYKVGIHMHVAEAKAEVEYVKQTKGVTTVTHLRNLGVLDKNLLAVHTVWLTDEEVDMFKEYDVKVSHNPASAMRVLGFAKVPKMLKKGICVSIGTDGASANNRMTMIDEMYVTSLIHKGWRLDPTVVKAEQIIEMATTNGAKALLWEDEIGALKAGMKADLIIINPNTASMLPLHDPVANIVTAMHESNVESVMCNGQWVMKDRVILTLDEKSILEEAKIHAEAIRKRAGIVLPDRFPVVRC</sequence>
<protein>
    <submittedName>
        <fullName evidence="3">Atrazine chlorohydrolase</fullName>
        <ecNumber evidence="3">3.8.1.8</ecNumber>
    </submittedName>
</protein>
<dbReference type="Pfam" id="PF01979">
    <property type="entry name" value="Amidohydro_1"/>
    <property type="match status" value="1"/>
</dbReference>
<keyword evidence="1 3" id="KW-0378">Hydrolase</keyword>
<organism evidence="3">
    <name type="scientific">bioreactor metagenome</name>
    <dbReference type="NCBI Taxonomy" id="1076179"/>
    <lineage>
        <taxon>unclassified sequences</taxon>
        <taxon>metagenomes</taxon>
        <taxon>ecological metagenomes</taxon>
    </lineage>
</organism>
<feature type="domain" description="Amidohydrolase-related" evidence="2">
    <location>
        <begin position="60"/>
        <end position="415"/>
    </location>
</feature>
<evidence type="ECO:0000256" key="1">
    <source>
        <dbReference type="ARBA" id="ARBA00022801"/>
    </source>
</evidence>
<dbReference type="InterPro" id="IPR050287">
    <property type="entry name" value="MTA/SAH_deaminase"/>
</dbReference>
<evidence type="ECO:0000313" key="3">
    <source>
        <dbReference type="EMBL" id="MPM64734.1"/>
    </source>
</evidence>
<dbReference type="Gene3D" id="2.30.40.10">
    <property type="entry name" value="Urease, subunit C, domain 1"/>
    <property type="match status" value="1"/>
</dbReference>
<dbReference type="EMBL" id="VSSQ01020118">
    <property type="protein sequence ID" value="MPM64734.1"/>
    <property type="molecule type" value="Genomic_DNA"/>
</dbReference>
<dbReference type="AlphaFoldDB" id="A0A645BSG9"/>
<dbReference type="InterPro" id="IPR032466">
    <property type="entry name" value="Metal_Hydrolase"/>
</dbReference>
<comment type="caution">
    <text evidence="3">The sequence shown here is derived from an EMBL/GenBank/DDBJ whole genome shotgun (WGS) entry which is preliminary data.</text>
</comment>
<dbReference type="GO" id="GO:0016810">
    <property type="term" value="F:hydrolase activity, acting on carbon-nitrogen (but not peptide) bonds"/>
    <property type="evidence" value="ECO:0007669"/>
    <property type="project" value="InterPro"/>
</dbReference>
<accession>A0A645BSG9</accession>
<dbReference type="EC" id="3.8.1.8" evidence="3"/>
<dbReference type="InterPro" id="IPR006680">
    <property type="entry name" value="Amidohydro-rel"/>
</dbReference>
<dbReference type="PANTHER" id="PTHR43794">
    <property type="entry name" value="AMINOHYDROLASE SSNA-RELATED"/>
    <property type="match status" value="1"/>
</dbReference>
<dbReference type="SUPFAM" id="SSF51338">
    <property type="entry name" value="Composite domain of metallo-dependent hydrolases"/>
    <property type="match status" value="1"/>
</dbReference>
<dbReference type="CDD" id="cd01298">
    <property type="entry name" value="ATZ_TRZ_like"/>
    <property type="match status" value="1"/>
</dbReference>
<dbReference type="PANTHER" id="PTHR43794:SF11">
    <property type="entry name" value="AMIDOHYDROLASE-RELATED DOMAIN-CONTAINING PROTEIN"/>
    <property type="match status" value="1"/>
</dbReference>
<reference evidence="3" key="1">
    <citation type="submission" date="2019-08" db="EMBL/GenBank/DDBJ databases">
        <authorList>
            <person name="Kucharzyk K."/>
            <person name="Murdoch R.W."/>
            <person name="Higgins S."/>
            <person name="Loffler F."/>
        </authorList>
    </citation>
    <scope>NUCLEOTIDE SEQUENCE</scope>
</reference>
<dbReference type="InterPro" id="IPR011059">
    <property type="entry name" value="Metal-dep_hydrolase_composite"/>
</dbReference>